<reference evidence="3" key="1">
    <citation type="submission" date="2020-12" db="EMBL/GenBank/DDBJ databases">
        <title>Geomonas sp. Red875, isolated from river sediment.</title>
        <authorList>
            <person name="Xu Z."/>
            <person name="Zhang Z."/>
            <person name="Masuda Y."/>
            <person name="Itoh H."/>
            <person name="Senoo K."/>
        </authorList>
    </citation>
    <scope>NUCLEOTIDE SEQUENCE</scope>
    <source>
        <strain evidence="3">Red875</strain>
    </source>
</reference>
<organism evidence="3 4">
    <name type="scientific">Geomesophilobacter sediminis</name>
    <dbReference type="NCBI Taxonomy" id="2798584"/>
    <lineage>
        <taxon>Bacteria</taxon>
        <taxon>Pseudomonadati</taxon>
        <taxon>Thermodesulfobacteriota</taxon>
        <taxon>Desulfuromonadia</taxon>
        <taxon>Geobacterales</taxon>
        <taxon>Geobacteraceae</taxon>
        <taxon>Geomesophilobacter</taxon>
    </lineage>
</organism>
<keyword evidence="2" id="KW-0732">Signal</keyword>
<evidence type="ECO:0008006" key="5">
    <source>
        <dbReference type="Google" id="ProtNLM"/>
    </source>
</evidence>
<proteinExistence type="predicted"/>
<keyword evidence="4" id="KW-1185">Reference proteome</keyword>
<dbReference type="Proteomes" id="UP000636888">
    <property type="component" value="Unassembled WGS sequence"/>
</dbReference>
<comment type="caution">
    <text evidence="3">The sequence shown here is derived from an EMBL/GenBank/DDBJ whole genome shotgun (WGS) entry which is preliminary data.</text>
</comment>
<feature type="region of interest" description="Disordered" evidence="1">
    <location>
        <begin position="1"/>
        <end position="186"/>
    </location>
</feature>
<protein>
    <recommendedName>
        <fullName evidence="5">FecR protein domain-containing protein</fullName>
    </recommendedName>
</protein>
<name>A0A8J7JME8_9BACT</name>
<evidence type="ECO:0000256" key="1">
    <source>
        <dbReference type="SAM" id="MobiDB-lite"/>
    </source>
</evidence>
<dbReference type="RefSeq" id="WP_199384801.1">
    <property type="nucleotide sequence ID" value="NZ_JAEMHM010000011.1"/>
</dbReference>
<feature type="chain" id="PRO_5035239681" description="FecR protein domain-containing protein" evidence="2">
    <location>
        <begin position="18"/>
        <end position="634"/>
    </location>
</feature>
<feature type="compositionally biased region" description="Acidic residues" evidence="1">
    <location>
        <begin position="623"/>
        <end position="634"/>
    </location>
</feature>
<evidence type="ECO:0000313" key="4">
    <source>
        <dbReference type="Proteomes" id="UP000636888"/>
    </source>
</evidence>
<dbReference type="EMBL" id="JAEMHM010000011">
    <property type="protein sequence ID" value="MBJ6725910.1"/>
    <property type="molecule type" value="Genomic_DNA"/>
</dbReference>
<dbReference type="AlphaFoldDB" id="A0A8J7JME8"/>
<accession>A0A8J7JME8</accession>
<evidence type="ECO:0000313" key="3">
    <source>
        <dbReference type="EMBL" id="MBJ6725910.1"/>
    </source>
</evidence>
<evidence type="ECO:0000256" key="2">
    <source>
        <dbReference type="SAM" id="SignalP"/>
    </source>
</evidence>
<feature type="region of interest" description="Disordered" evidence="1">
    <location>
        <begin position="555"/>
        <end position="634"/>
    </location>
</feature>
<feature type="compositionally biased region" description="Basic and acidic residues" evidence="1">
    <location>
        <begin position="21"/>
        <end position="73"/>
    </location>
</feature>
<sequence>MLALSMTLIFATSAVTAAENQEQKEKEQKEHKEHPKKEDGGAEKRKPKERAPEPKDVRPFPGRSRENLKDQGEVRPAPGRGGETGAPAEQVRPTRRGWGTGRPYGNQAPETGGSAAPKAKDDRGTPAGPPTNQKTWNKSRPEPDQKRTPPASAPAASGKEPLRSRPVFTLPSDVKRAPGGTAVLPKGHADNVLRQVNSARSNLRGVNARPVPAGRVSTRRDGGLVVEASKGRKFQLRPDGTIASFSARGRSAEFRPNGRIRHLETGNLRINRGAHDERRIVTVRPDRAVLVSTGPHRGYLERRVAYHNVTLVRRTYVVNQTTYTQVYTPRYYNGVEIQVFLPRAYYPPAYYGWAVDPWGRPVRYSWGWVRDPWYGYYGGYYRPATVYPSASAWLTDYILAETLRSAYYDQGGQPPVDPDFYGNDEDYPITPAVKGMLVREVARQLAEEREAARYGGYGASGLPWALRDPDRIFVVSTPLDVNNDYGETCSLSAGDVLKVSAPIDGSGTAELRVMSRRIGDCAVHSTVTIGLNDLQEMNNAMRVRMYAGLDQLHRPQDDYASLPPAPVDAMSAPQPSEAASLPPSNENVLAMLRTQETEADQAERQLMDSAFAEDSAAPPPPAAEEDGPADDSYR</sequence>
<gene>
    <name evidence="3" type="ORF">JFN93_14430</name>
</gene>
<feature type="signal peptide" evidence="2">
    <location>
        <begin position="1"/>
        <end position="17"/>
    </location>
</feature>